<organism evidence="11 12">
    <name type="scientific">Strongyloides stercoralis</name>
    <name type="common">Threadworm</name>
    <dbReference type="NCBI Taxonomy" id="6248"/>
    <lineage>
        <taxon>Eukaryota</taxon>
        <taxon>Metazoa</taxon>
        <taxon>Ecdysozoa</taxon>
        <taxon>Nematoda</taxon>
        <taxon>Chromadorea</taxon>
        <taxon>Rhabditida</taxon>
        <taxon>Tylenchina</taxon>
        <taxon>Panagrolaimomorpha</taxon>
        <taxon>Strongyloidoidea</taxon>
        <taxon>Strongyloididae</taxon>
        <taxon>Strongyloides</taxon>
    </lineage>
</organism>
<dbReference type="PANTHER" id="PTHR12730">
    <property type="entry name" value="HSDA/SDA1-RELATED"/>
    <property type="match status" value="1"/>
</dbReference>
<dbReference type="Pfam" id="PF06246">
    <property type="entry name" value="Isy1"/>
    <property type="match status" value="1"/>
</dbReference>
<dbReference type="Proteomes" id="UP000035681">
    <property type="component" value="Unplaced"/>
</dbReference>
<dbReference type="Gene3D" id="1.10.287.660">
    <property type="entry name" value="Helix hairpin bin"/>
    <property type="match status" value="1"/>
</dbReference>
<proteinExistence type="inferred from homology"/>
<protein>
    <recommendedName>
        <fullName evidence="4">Protein SDA1 homolog</fullName>
    </recommendedName>
</protein>
<comment type="similarity">
    <text evidence="2">Belongs to the SDA1 family.</text>
</comment>
<evidence type="ECO:0000256" key="7">
    <source>
        <dbReference type="ARBA" id="ARBA00022927"/>
    </source>
</evidence>
<dbReference type="InterPro" id="IPR029012">
    <property type="entry name" value="Helix_hairpin_bin_sf"/>
</dbReference>
<comment type="subcellular location">
    <subcellularLocation>
        <location evidence="1">Nucleus</location>
    </subcellularLocation>
</comment>
<dbReference type="SMART" id="SM00382">
    <property type="entry name" value="AAA"/>
    <property type="match status" value="1"/>
</dbReference>
<keyword evidence="11" id="KW-1185">Reference proteome</keyword>
<feature type="compositionally biased region" description="Basic and acidic residues" evidence="9">
    <location>
        <begin position="880"/>
        <end position="893"/>
    </location>
</feature>
<comment type="similarity">
    <text evidence="3">Belongs to the ISY1 family.</text>
</comment>
<dbReference type="AlphaFoldDB" id="A0AAF5CSA4"/>
<sequence>MDIIKRLTRFTIKISLSLGISLFITKQIYSLIFPESNNVKKIQSTAKNILKILGIDNPPNLTENESILLLSFVSTTNKTTFNEIIGYNNIKKIIRRRVIYPLLLNSNNNTNKFLNPPIGVLFYGPPGNGKTKFSQALTLESGCRFLNIDLSKIMNKFFGESQKLIDALFSLANKLEPVILFIDEIESFFRVRSESDNECMITFKAYFISKWDEYIQKNSKIIVIGSSNMPKLIDPAILRRLSVKIFIDYPDEETRIDIIKHLLPCICTNSEIINDIKSKTCNLSCTDLIEICRNIVSEKINEKIINNCDSLNQNDVLKYSEIITQEFSEQFEHFKQNMKLLNIQPTQHRMNLQPILELVVFLSKTAIYYKNDAEEFARLLVNILTDQGPALHHHIRESFCESLLSLRNRKHLDTIQLLQLFFELCKIEDKNLRKFISTAIVSIIKKLSKSNDDLKLKTKMQVFLFAKLKDSRAVVARLAQMVLINVFRRGFWKDNKTANAIGECVFHRIPKIQVSAMKFFLGTIKDEEGVAEDTDSEDEQAQNTKTLKEVMCAFRAAKKTRKKEKMFEKAKKTISKDKKEKKEGKSKFCNLYAIQSLYDPQQFVDRLFKMLESGKNEKFEVRVIRMALCARVIGVHKLQTLGFYSFLHRYLNPKQREVTRILLYAAQACHDLVPPDLVENLVKVIANNFVTDKASTEAIVVGLNTIREIYSNCPHAADPDLVQDLVQYRSYKNKNVAMASKGIVTLFREINPSILHRKDRGRPTEKSADIDENEIKFGSLKAKTFIPGAEILYGVEEGMEMEDIDSDASEDWVDLDVNDKDDSIKNEKNEKVDDEEDEVSGEEDEISGEEDEISGEEDEISGEEDIEDEEVEVDDEEYLSDSHDVEKNTQTEEKKVKIDELNPDERIAKAQEISENRIFTDSDFKRIRIHQLQRAIMNKRGTKRKQTNADVQIEEEFEEKKIRKEEGDGLPRLNDIEHFHKKIKKQSKEERLAQVKEGREGRESYAKKTKTGDHVGRTNRELAKKKNFSMIKQKARNSEKAQTTLARWLKFKELEERGPISKRPANVKDCTNVQDAERFLGEVSREITKNVTLIQNPGLGEGRIRDLNDEINKLIKIKEAWEKRIRDLGGPDHRRLRGNIESSGAGLASNRGYKYFGAAKDLPGVRELFAKEADNKHEKDLKKDSYIKNPGAVYFGLLDDDNEKLVELEKIEEEIAKQKIEEEWKIRNSVMNKSHEFFKNAFYINDDYNSVIEEMETEDFVDDFTNNTKIKRFVVPNQEEMTSLLVEAKRKQLFEKLFGV</sequence>
<dbReference type="Gene3D" id="3.40.50.300">
    <property type="entry name" value="P-loop containing nucleotide triphosphate hydrolases"/>
    <property type="match status" value="1"/>
</dbReference>
<dbReference type="Gene3D" id="1.10.8.60">
    <property type="match status" value="1"/>
</dbReference>
<feature type="compositionally biased region" description="Basic and acidic residues" evidence="9">
    <location>
        <begin position="817"/>
        <end position="831"/>
    </location>
</feature>
<dbReference type="InterPro" id="IPR027417">
    <property type="entry name" value="P-loop_NTPase"/>
</dbReference>
<evidence type="ECO:0000256" key="3">
    <source>
        <dbReference type="ARBA" id="ARBA00007002"/>
    </source>
</evidence>
<dbReference type="GO" id="GO:0000350">
    <property type="term" value="P:generation of catalytic spliceosome for second transesterification step"/>
    <property type="evidence" value="ECO:0007669"/>
    <property type="project" value="InterPro"/>
</dbReference>
<dbReference type="SUPFAM" id="SSF52540">
    <property type="entry name" value="P-loop containing nucleoside triphosphate hydrolases"/>
    <property type="match status" value="1"/>
</dbReference>
<evidence type="ECO:0000256" key="1">
    <source>
        <dbReference type="ARBA" id="ARBA00004123"/>
    </source>
</evidence>
<dbReference type="GO" id="GO:0000055">
    <property type="term" value="P:ribosomal large subunit export from nucleus"/>
    <property type="evidence" value="ECO:0007669"/>
    <property type="project" value="InterPro"/>
</dbReference>
<evidence type="ECO:0000256" key="4">
    <source>
        <dbReference type="ARBA" id="ARBA00013636"/>
    </source>
</evidence>
<dbReference type="Pfam" id="PF05285">
    <property type="entry name" value="SDA1_dom"/>
    <property type="match status" value="1"/>
</dbReference>
<keyword evidence="6" id="KW-0690">Ribosome biogenesis</keyword>
<accession>A0AAF5CSA4</accession>
<feature type="domain" description="AAA+ ATPase" evidence="10">
    <location>
        <begin position="116"/>
        <end position="251"/>
    </location>
</feature>
<dbReference type="InterPro" id="IPR016024">
    <property type="entry name" value="ARM-type_fold"/>
</dbReference>
<dbReference type="GO" id="GO:0016887">
    <property type="term" value="F:ATP hydrolysis activity"/>
    <property type="evidence" value="ECO:0007669"/>
    <property type="project" value="InterPro"/>
</dbReference>
<dbReference type="InterPro" id="IPR009360">
    <property type="entry name" value="Isy1"/>
</dbReference>
<evidence type="ECO:0000256" key="5">
    <source>
        <dbReference type="ARBA" id="ARBA00022448"/>
    </source>
</evidence>
<dbReference type="InterPro" id="IPR003959">
    <property type="entry name" value="ATPase_AAA_core"/>
</dbReference>
<name>A0AAF5CSA4_STRER</name>
<dbReference type="GO" id="GO:0042273">
    <property type="term" value="P:ribosomal large subunit biogenesis"/>
    <property type="evidence" value="ECO:0007669"/>
    <property type="project" value="InterPro"/>
</dbReference>
<dbReference type="InterPro" id="IPR003593">
    <property type="entry name" value="AAA+_ATPase"/>
</dbReference>
<dbReference type="InterPro" id="IPR037200">
    <property type="entry name" value="Isy1_sf"/>
</dbReference>
<reference evidence="12" key="1">
    <citation type="submission" date="2024-02" db="UniProtKB">
        <authorList>
            <consortium name="WormBaseParasite"/>
        </authorList>
    </citation>
    <scope>IDENTIFICATION</scope>
</reference>
<keyword evidence="5" id="KW-0813">Transport</keyword>
<dbReference type="Pfam" id="PF08158">
    <property type="entry name" value="SDA1_HEAT"/>
    <property type="match status" value="1"/>
</dbReference>
<keyword evidence="8" id="KW-0539">Nucleus</keyword>
<dbReference type="InterPro" id="IPR007949">
    <property type="entry name" value="SDA1_MD"/>
</dbReference>
<keyword evidence="7" id="KW-0653">Protein transport</keyword>
<evidence type="ECO:0000256" key="6">
    <source>
        <dbReference type="ARBA" id="ARBA00022517"/>
    </source>
</evidence>
<evidence type="ECO:0000256" key="9">
    <source>
        <dbReference type="SAM" id="MobiDB-lite"/>
    </source>
</evidence>
<dbReference type="FunFam" id="1.10.287.660:FF:000001">
    <property type="entry name" value="pre-mRNA-splicing factor ISY1 homolog"/>
    <property type="match status" value="1"/>
</dbReference>
<dbReference type="GO" id="GO:0005730">
    <property type="term" value="C:nucleolus"/>
    <property type="evidence" value="ECO:0007669"/>
    <property type="project" value="TreeGrafter"/>
</dbReference>
<dbReference type="SUPFAM" id="SSF140102">
    <property type="entry name" value="ISY1 domain-like"/>
    <property type="match status" value="1"/>
</dbReference>
<dbReference type="PANTHER" id="PTHR12730:SF0">
    <property type="entry name" value="PROTEIN SDA1 HOMOLOG"/>
    <property type="match status" value="1"/>
</dbReference>
<dbReference type="GO" id="GO:0015031">
    <property type="term" value="P:protein transport"/>
    <property type="evidence" value="ECO:0007669"/>
    <property type="project" value="UniProtKB-KW"/>
</dbReference>
<evidence type="ECO:0000313" key="11">
    <source>
        <dbReference type="Proteomes" id="UP000035681"/>
    </source>
</evidence>
<dbReference type="GO" id="GO:0005524">
    <property type="term" value="F:ATP binding"/>
    <property type="evidence" value="ECO:0007669"/>
    <property type="project" value="InterPro"/>
</dbReference>
<dbReference type="InterPro" id="IPR012977">
    <property type="entry name" value="SDA1_N"/>
</dbReference>
<dbReference type="WBParaSite" id="TCONS_00000952.p1">
    <property type="protein sequence ID" value="TCONS_00000952.p1"/>
    <property type="gene ID" value="XLOC_000900"/>
</dbReference>
<evidence type="ECO:0000256" key="8">
    <source>
        <dbReference type="ARBA" id="ARBA00023242"/>
    </source>
</evidence>
<dbReference type="InterPro" id="IPR027312">
    <property type="entry name" value="Sda1"/>
</dbReference>
<evidence type="ECO:0000256" key="2">
    <source>
        <dbReference type="ARBA" id="ARBA00005783"/>
    </source>
</evidence>
<dbReference type="Pfam" id="PF00004">
    <property type="entry name" value="AAA"/>
    <property type="match status" value="1"/>
</dbReference>
<evidence type="ECO:0000259" key="10">
    <source>
        <dbReference type="SMART" id="SM00382"/>
    </source>
</evidence>
<dbReference type="SUPFAM" id="SSF48371">
    <property type="entry name" value="ARM repeat"/>
    <property type="match status" value="1"/>
</dbReference>
<feature type="region of interest" description="Disordered" evidence="9">
    <location>
        <begin position="817"/>
        <end position="893"/>
    </location>
</feature>
<feature type="compositionally biased region" description="Acidic residues" evidence="9">
    <location>
        <begin position="832"/>
        <end position="879"/>
    </location>
</feature>
<evidence type="ECO:0000313" key="12">
    <source>
        <dbReference type="WBParaSite" id="TCONS_00000952.p1"/>
    </source>
</evidence>